<name>A0A9D5HII2_9LILI</name>
<comment type="caution">
    <text evidence="1">The sequence shown here is derived from an EMBL/GenBank/DDBJ whole genome shotgun (WGS) entry which is preliminary data.</text>
</comment>
<accession>A0A9D5HII2</accession>
<organism evidence="1 2">
    <name type="scientific">Dioscorea zingiberensis</name>
    <dbReference type="NCBI Taxonomy" id="325984"/>
    <lineage>
        <taxon>Eukaryota</taxon>
        <taxon>Viridiplantae</taxon>
        <taxon>Streptophyta</taxon>
        <taxon>Embryophyta</taxon>
        <taxon>Tracheophyta</taxon>
        <taxon>Spermatophyta</taxon>
        <taxon>Magnoliopsida</taxon>
        <taxon>Liliopsida</taxon>
        <taxon>Dioscoreales</taxon>
        <taxon>Dioscoreaceae</taxon>
        <taxon>Dioscorea</taxon>
    </lineage>
</organism>
<dbReference type="EMBL" id="JAGGNH010000003">
    <property type="protein sequence ID" value="KAJ0977836.1"/>
    <property type="molecule type" value="Genomic_DNA"/>
</dbReference>
<proteinExistence type="predicted"/>
<dbReference type="AlphaFoldDB" id="A0A9D5HII2"/>
<protein>
    <submittedName>
        <fullName evidence="1">Uncharacterized protein</fullName>
    </submittedName>
</protein>
<reference evidence="1" key="2">
    <citation type="journal article" date="2022" name="Hortic Res">
        <title>The genome of Dioscorea zingiberensis sheds light on the biosynthesis, origin and evolution of the medicinally important diosgenin saponins.</title>
        <authorList>
            <person name="Li Y."/>
            <person name="Tan C."/>
            <person name="Li Z."/>
            <person name="Guo J."/>
            <person name="Li S."/>
            <person name="Chen X."/>
            <person name="Wang C."/>
            <person name="Dai X."/>
            <person name="Yang H."/>
            <person name="Song W."/>
            <person name="Hou L."/>
            <person name="Xu J."/>
            <person name="Tong Z."/>
            <person name="Xu A."/>
            <person name="Yuan X."/>
            <person name="Wang W."/>
            <person name="Yang Q."/>
            <person name="Chen L."/>
            <person name="Sun Z."/>
            <person name="Wang K."/>
            <person name="Pan B."/>
            <person name="Chen J."/>
            <person name="Bao Y."/>
            <person name="Liu F."/>
            <person name="Qi X."/>
            <person name="Gang D.R."/>
            <person name="Wen J."/>
            <person name="Li J."/>
        </authorList>
    </citation>
    <scope>NUCLEOTIDE SEQUENCE</scope>
    <source>
        <strain evidence="1">Dzin_1.0</strain>
    </source>
</reference>
<keyword evidence="2" id="KW-1185">Reference proteome</keyword>
<reference evidence="1" key="1">
    <citation type="submission" date="2021-03" db="EMBL/GenBank/DDBJ databases">
        <authorList>
            <person name="Li Z."/>
            <person name="Yang C."/>
        </authorList>
    </citation>
    <scope>NUCLEOTIDE SEQUENCE</scope>
    <source>
        <strain evidence="1">Dzin_1.0</strain>
        <tissue evidence="1">Leaf</tissue>
    </source>
</reference>
<evidence type="ECO:0000313" key="2">
    <source>
        <dbReference type="Proteomes" id="UP001085076"/>
    </source>
</evidence>
<dbReference type="OrthoDB" id="1688035at2759"/>
<gene>
    <name evidence="1" type="ORF">J5N97_013310</name>
</gene>
<dbReference type="Proteomes" id="UP001085076">
    <property type="component" value="Miscellaneous, Linkage group lg03"/>
</dbReference>
<dbReference type="PANTHER" id="PTHR33168">
    <property type="entry name" value="STRESS INDUCED PROTEIN-RELATED"/>
    <property type="match status" value="1"/>
</dbReference>
<evidence type="ECO:0000313" key="1">
    <source>
        <dbReference type="EMBL" id="KAJ0977836.1"/>
    </source>
</evidence>
<sequence length="128" mass="15053">MEWSPKLMRQRSCACPGMDLASWCCTSSSRRTAGFSRRFTESDYDEEFDEMDYPIVRSSPSRWRGLWRRIVKGRRRILNLSARAHVPYDAYSYAQNFDDGSAWIEPENLSRSFSARFADPSRILRRLP</sequence>